<sequence>METFINLSADYWIRFLGGKCIDKCIQNNNHLISKFSLLSIIFENFAKLSESHPTLIASSLSKIGFVVPSDAINQKSISSHLSSYGKYYYLSKTSYLDILTSMFWDRCIVFQNCFQVWFPNFRNLFAIPIINYINYYGGHNSTILAIPLPNFVSYPKDYNPWLEFLLPSPNPFTYSNKLEVINELRTQIMDIQNGKWLGFKKPFFSRNLKKVLSLHDEQPSHEQIEEAIKNLSILKQESIKDMKKINNIFD</sequence>
<dbReference type="Proteomes" id="UP000789702">
    <property type="component" value="Unassembled WGS sequence"/>
</dbReference>
<organism evidence="1 2">
    <name type="scientific">Dentiscutata heterogama</name>
    <dbReference type="NCBI Taxonomy" id="1316150"/>
    <lineage>
        <taxon>Eukaryota</taxon>
        <taxon>Fungi</taxon>
        <taxon>Fungi incertae sedis</taxon>
        <taxon>Mucoromycota</taxon>
        <taxon>Glomeromycotina</taxon>
        <taxon>Glomeromycetes</taxon>
        <taxon>Diversisporales</taxon>
        <taxon>Gigasporaceae</taxon>
        <taxon>Dentiscutata</taxon>
    </lineage>
</organism>
<reference evidence="1" key="1">
    <citation type="submission" date="2021-06" db="EMBL/GenBank/DDBJ databases">
        <authorList>
            <person name="Kallberg Y."/>
            <person name="Tangrot J."/>
            <person name="Rosling A."/>
        </authorList>
    </citation>
    <scope>NUCLEOTIDE SEQUENCE</scope>
    <source>
        <strain evidence="1">IL203A</strain>
    </source>
</reference>
<evidence type="ECO:0000313" key="1">
    <source>
        <dbReference type="EMBL" id="CAG8541407.1"/>
    </source>
</evidence>
<protein>
    <submittedName>
        <fullName evidence="1">5694_t:CDS:1</fullName>
    </submittedName>
</protein>
<comment type="caution">
    <text evidence="1">The sequence shown here is derived from an EMBL/GenBank/DDBJ whole genome shotgun (WGS) entry which is preliminary data.</text>
</comment>
<dbReference type="EMBL" id="CAJVPU010005009">
    <property type="protein sequence ID" value="CAG8541407.1"/>
    <property type="molecule type" value="Genomic_DNA"/>
</dbReference>
<keyword evidence="2" id="KW-1185">Reference proteome</keyword>
<evidence type="ECO:0000313" key="2">
    <source>
        <dbReference type="Proteomes" id="UP000789702"/>
    </source>
</evidence>
<accession>A0ACA9LNN5</accession>
<proteinExistence type="predicted"/>
<gene>
    <name evidence="1" type="ORF">DHETER_LOCUS4820</name>
</gene>
<name>A0ACA9LNN5_9GLOM</name>